<accession>A0A058Z1P9</accession>
<dbReference type="PANTHER" id="PTHR24216">
    <property type="entry name" value="PAXILLIN-RELATED"/>
    <property type="match status" value="1"/>
</dbReference>
<feature type="region of interest" description="Disordered" evidence="2">
    <location>
        <begin position="1554"/>
        <end position="1580"/>
    </location>
</feature>
<dbReference type="STRING" id="691883.A0A058Z1P9"/>
<dbReference type="OMA" id="TECEVEM"/>
<protein>
    <submittedName>
        <fullName evidence="3">Uncharacterized protein</fullName>
    </submittedName>
</protein>
<proteinExistence type="predicted"/>
<feature type="coiled-coil region" evidence="1">
    <location>
        <begin position="1189"/>
        <end position="1216"/>
    </location>
</feature>
<feature type="region of interest" description="Disordered" evidence="2">
    <location>
        <begin position="591"/>
        <end position="630"/>
    </location>
</feature>
<feature type="region of interest" description="Disordered" evidence="2">
    <location>
        <begin position="647"/>
        <end position="701"/>
    </location>
</feature>
<feature type="compositionally biased region" description="Basic and acidic residues" evidence="2">
    <location>
        <begin position="1554"/>
        <end position="1565"/>
    </location>
</feature>
<feature type="compositionally biased region" description="Basic and acidic residues" evidence="2">
    <location>
        <begin position="293"/>
        <end position="303"/>
    </location>
</feature>
<dbReference type="PANTHER" id="PTHR24216:SF65">
    <property type="entry name" value="PAXILLIN-LIKE PROTEIN 1"/>
    <property type="match status" value="1"/>
</dbReference>
<dbReference type="RefSeq" id="XP_009497244.1">
    <property type="nucleotide sequence ID" value="XM_009498969.1"/>
</dbReference>
<gene>
    <name evidence="3" type="ORF">H696_05119</name>
</gene>
<feature type="region of interest" description="Disordered" evidence="2">
    <location>
        <begin position="993"/>
        <end position="1021"/>
    </location>
</feature>
<feature type="compositionally biased region" description="Acidic residues" evidence="2">
    <location>
        <begin position="782"/>
        <end position="794"/>
    </location>
</feature>
<dbReference type="EMBL" id="KB932209">
    <property type="protein sequence ID" value="KCV68190.1"/>
    <property type="molecule type" value="Genomic_DNA"/>
</dbReference>
<feature type="region of interest" description="Disordered" evidence="2">
    <location>
        <begin position="775"/>
        <end position="799"/>
    </location>
</feature>
<feature type="compositionally biased region" description="Low complexity" evidence="2">
    <location>
        <begin position="534"/>
        <end position="566"/>
    </location>
</feature>
<feature type="compositionally biased region" description="Pro residues" evidence="2">
    <location>
        <begin position="369"/>
        <end position="383"/>
    </location>
</feature>
<feature type="compositionally biased region" description="Acidic residues" evidence="2">
    <location>
        <begin position="656"/>
        <end position="672"/>
    </location>
</feature>
<feature type="compositionally biased region" description="Acidic residues" evidence="2">
    <location>
        <begin position="49"/>
        <end position="61"/>
    </location>
</feature>
<feature type="compositionally biased region" description="Low complexity" evidence="2">
    <location>
        <begin position="438"/>
        <end position="463"/>
    </location>
</feature>
<feature type="region of interest" description="Disordered" evidence="2">
    <location>
        <begin position="75"/>
        <end position="119"/>
    </location>
</feature>
<feature type="compositionally biased region" description="Low complexity" evidence="2">
    <location>
        <begin position="246"/>
        <end position="269"/>
    </location>
</feature>
<feature type="compositionally biased region" description="Low complexity" evidence="2">
    <location>
        <begin position="399"/>
        <end position="414"/>
    </location>
</feature>
<organism evidence="3">
    <name type="scientific">Fonticula alba</name>
    <name type="common">Slime mold</name>
    <dbReference type="NCBI Taxonomy" id="691883"/>
    <lineage>
        <taxon>Eukaryota</taxon>
        <taxon>Rotosphaerida</taxon>
        <taxon>Fonticulaceae</taxon>
        <taxon>Fonticula</taxon>
    </lineage>
</organism>
<feature type="region of interest" description="Disordered" evidence="2">
    <location>
        <begin position="1614"/>
        <end position="1698"/>
    </location>
</feature>
<feature type="compositionally biased region" description="Basic and acidic residues" evidence="2">
    <location>
        <begin position="104"/>
        <end position="114"/>
    </location>
</feature>
<feature type="compositionally biased region" description="Low complexity" evidence="2">
    <location>
        <begin position="481"/>
        <end position="502"/>
    </location>
</feature>
<evidence type="ECO:0000256" key="1">
    <source>
        <dbReference type="SAM" id="Coils"/>
    </source>
</evidence>
<feature type="region of interest" description="Disordered" evidence="2">
    <location>
        <begin position="147"/>
        <end position="172"/>
    </location>
</feature>
<feature type="region of interest" description="Disordered" evidence="2">
    <location>
        <begin position="208"/>
        <end position="572"/>
    </location>
</feature>
<feature type="compositionally biased region" description="Low complexity" evidence="2">
    <location>
        <begin position="993"/>
        <end position="1011"/>
    </location>
</feature>
<keyword evidence="1" id="KW-0175">Coiled coil</keyword>
<keyword evidence="4" id="KW-1185">Reference proteome</keyword>
<feature type="compositionally biased region" description="Acidic residues" evidence="2">
    <location>
        <begin position="519"/>
        <end position="531"/>
    </location>
</feature>
<feature type="compositionally biased region" description="Acidic residues" evidence="2">
    <location>
        <begin position="1681"/>
        <end position="1698"/>
    </location>
</feature>
<evidence type="ECO:0000313" key="3">
    <source>
        <dbReference type="EMBL" id="KCV68190.1"/>
    </source>
</evidence>
<feature type="compositionally biased region" description="Polar residues" evidence="2">
    <location>
        <begin position="426"/>
        <end position="436"/>
    </location>
</feature>
<feature type="compositionally biased region" description="Low complexity" evidence="2">
    <location>
        <begin position="1566"/>
        <end position="1577"/>
    </location>
</feature>
<dbReference type="GeneID" id="20529844"/>
<name>A0A058Z1P9_FONAL</name>
<evidence type="ECO:0000256" key="2">
    <source>
        <dbReference type="SAM" id="MobiDB-lite"/>
    </source>
</evidence>
<dbReference type="Proteomes" id="UP000030693">
    <property type="component" value="Unassembled WGS sequence"/>
</dbReference>
<sequence>MTTTSEVAADGPSAFSFLSPAATSHASSSEEDVSSAVTPKPAPAMPAAQEEDSSMADEEDALSLALALAGVGDDLDIDYSHQPEPSATRADDPAEPGPGALSRDASDHQPPHEVLDDEAVAPSAFGFLSAGPGSPVAVIPDGAAVASSSSSIALDAEDPLPEGAPEEVDSLPEAPSLLLLAGSSGQLPLPSDAAIDEILSLSAAHEHRSSPVSHLAPATPGPIAKKPIKRKKRSQAIGVETTAERPVLGAAPEQAAAPVQAVPLAQPAGSGAPHEQATIEKMTVRNSTLPQPARERPAIEEPVHMLPATEAAPLSEVPAIEKSPRAQASRKEEAVTKPPHSGAESPEGRPDEAPAVQRRARAPRVRAPSPEPAPVPAPAPPQTTSPSFFSNFIDKLARRSSSAGSPPALAGPAADESAPEPGARPQSASQPATPSMQPGAAGRRPAAAAAVTVATSPATPPARGASATGASSPVFPGAGMAVPAASAPAMPTTPTASSSSDSLSRRARLRAHYSLSSADSEDDLQTSEEETVLGSAGAAPSAPVAGAAAGVGPVSSSPPSSTASGPLRALRQHRSIGLGQRVLQRLEAEQLAAPADLAEPAGPAPVRMTRRRAVRPGVAPAAADDQEEDSLQEVLRRIVQSVAADTGAASLAAPADEQEEHDAGDEDEEDDLNLSGLVVRSRARPGPGPSATSDTRQRVSGEARLRQHMLAGAELGLATFPPGAKLSSALEAALQAPGPGQALGRNPSAEKRLLDILTADIQALLVDSPGDGGAGDLLGEGFDGDVELGQDDDPADHPLAGLAGDGEEDDLVGPGAGISSQLGLVKSAVARVGSLLSPAGEQSPAEDLALVADLERLTLFSEDEYLDGEAESTAAGPLGGEQLPGLDLVPGSEGTTEGMTSGGQWRAPWLEDSTALPAALRPDVLALDNIEHLLLLPPAPAVGGSVTAPDTGRRWEKLLQGASPAARDRAMDLLLSLTECEVEMSGFHPPAASIAASAGGPGPDGSDVGISTSAPAGQDGTAEHDNAVALLLGSLRTLARLQADLLRVARLGAAAIANQDWAEAELQEQVLHGLRASVTAERRKLLIILETLREHHQVRTAVLEAGAAVELELSAGLAQLKDTEHDTFSRRTAAHAARLSRRQTRLRLLTTRLQNAQTHLASHATAIDQATGALLAEAAAVRRAEQARRVELFAERSALRDEILELETRLAGLRAREAEVDRAIREERAQAVAAVTLLSEEAHRLRRSRRSIAQRRAALDLARRAEGMARDAAQRDSRRARRREAHRSLAVLSFDRQSRAIKRRAQVLLRESNLVRDYLHRSTAVLPGVDIPLTGTEELHAPEAGVEPGQVVAPSEEVALERGRLNAGQAARRARRLHRQAEGVLMGLQDDLRDLETRKIRPLLQQEQRAAALGDFRAAGRHRQAVEALRAGPERVLRAQVAHLEGVVLPERQAALLQAEAEWRHAERQMQDLDCRRSRLALALVTGRLGEEADSPPAGRAPGIRPLRRVAAQQAAHRTVRDLLLGEHARLFVERALLETLLLSAAAFAGVRDRPVPEDGQDHPDAASSADDAGPAPEVAFDESALGPDVLDLESALEDFLHAERLWERALPAATDAAPSDSNMPAGTPDDTAPGEGDTHQDSAPVVGETSEPSQTGGQDDARSEEGLPADGSQEAAATPTDEDAASQAEESDKEATA</sequence>
<feature type="compositionally biased region" description="Acidic residues" evidence="2">
    <location>
        <begin position="155"/>
        <end position="170"/>
    </location>
</feature>
<feature type="region of interest" description="Disordered" evidence="2">
    <location>
        <begin position="1"/>
        <end position="61"/>
    </location>
</feature>
<reference evidence="3" key="1">
    <citation type="submission" date="2013-04" db="EMBL/GenBank/DDBJ databases">
        <title>The Genome Sequence of Fonticula alba ATCC 38817.</title>
        <authorList>
            <consortium name="The Broad Institute Genomics Platform"/>
            <person name="Russ C."/>
            <person name="Cuomo C."/>
            <person name="Burger G."/>
            <person name="Gray M.W."/>
            <person name="Holland P.W.H."/>
            <person name="King N."/>
            <person name="Lang F.B.F."/>
            <person name="Roger A.J."/>
            <person name="Ruiz-Trillo I."/>
            <person name="Brown M."/>
            <person name="Walker B."/>
            <person name="Young S."/>
            <person name="Zeng Q."/>
            <person name="Gargeya S."/>
            <person name="Fitzgerald M."/>
            <person name="Haas B."/>
            <person name="Abouelleil A."/>
            <person name="Allen A.W."/>
            <person name="Alvarado L."/>
            <person name="Arachchi H.M."/>
            <person name="Berlin A.M."/>
            <person name="Chapman S.B."/>
            <person name="Gainer-Dewar J."/>
            <person name="Goldberg J."/>
            <person name="Griggs A."/>
            <person name="Gujja S."/>
            <person name="Hansen M."/>
            <person name="Howarth C."/>
            <person name="Imamovic A."/>
            <person name="Ireland A."/>
            <person name="Larimer J."/>
            <person name="McCowan C."/>
            <person name="Murphy C."/>
            <person name="Pearson M."/>
            <person name="Poon T.W."/>
            <person name="Priest M."/>
            <person name="Roberts A."/>
            <person name="Saif S."/>
            <person name="Shea T."/>
            <person name="Sisk P."/>
            <person name="Sykes S."/>
            <person name="Wortman J."/>
            <person name="Nusbaum C."/>
            <person name="Birren B."/>
        </authorList>
    </citation>
    <scope>NUCLEOTIDE SEQUENCE [LARGE SCALE GENOMIC DNA]</scope>
    <source>
        <strain evidence="3">ATCC 38817</strain>
    </source>
</reference>
<evidence type="ECO:0000313" key="4">
    <source>
        <dbReference type="Proteomes" id="UP000030693"/>
    </source>
</evidence>